<dbReference type="Proteomes" id="UP000093352">
    <property type="component" value="Unassembled WGS sequence"/>
</dbReference>
<gene>
    <name evidence="1" type="ORF">BBG48_010140</name>
</gene>
<dbReference type="STRING" id="1871336.BBG48_05345"/>
<sequence>MTTVNIIDKVDDIQSDTEKLKFIVFQIQDFFTKSFDDINLAYHEKNRLLPLADILADYALIADRKLSDLKSDLQTK</sequence>
<proteinExistence type="predicted"/>
<dbReference type="AlphaFoldDB" id="A0A371IIW9"/>
<comment type="caution">
    <text evidence="1">The sequence shown here is derived from an EMBL/GenBank/DDBJ whole genome shotgun (WGS) entry which is preliminary data.</text>
</comment>
<protein>
    <submittedName>
        <fullName evidence="1">Uncharacterized protein</fullName>
    </submittedName>
</protein>
<reference evidence="1 2" key="1">
    <citation type="journal article" date="2016" name="Genome Announc.">
        <title>Draft Genome Sequence of Criibacterium bergeronii gen. nov., sp. nov., Strain CCRI-22567T, Isolated from a Vaginal Sample from a Woman with Bacterial Vaginosis.</title>
        <authorList>
            <person name="Maheux A.F."/>
            <person name="Berube E."/>
            <person name="Boudreau D.K."/>
            <person name="Raymond F."/>
            <person name="Corbeil J."/>
            <person name="Roy P.H."/>
            <person name="Boissinot M."/>
            <person name="Omar R.F."/>
        </authorList>
    </citation>
    <scope>NUCLEOTIDE SEQUENCE [LARGE SCALE GENOMIC DNA]</scope>
    <source>
        <strain evidence="1 2">CCRI-22567</strain>
    </source>
</reference>
<accession>A0A371IIW9</accession>
<organism evidence="1 2">
    <name type="scientific">Criibacterium bergeronii</name>
    <dbReference type="NCBI Taxonomy" id="1871336"/>
    <lineage>
        <taxon>Bacteria</taxon>
        <taxon>Bacillati</taxon>
        <taxon>Bacillota</taxon>
        <taxon>Clostridia</taxon>
        <taxon>Peptostreptococcales</taxon>
        <taxon>Filifactoraceae</taxon>
        <taxon>Criibacterium</taxon>
    </lineage>
</organism>
<evidence type="ECO:0000313" key="1">
    <source>
        <dbReference type="EMBL" id="RDY20426.1"/>
    </source>
</evidence>
<keyword evidence="2" id="KW-1185">Reference proteome</keyword>
<evidence type="ECO:0000313" key="2">
    <source>
        <dbReference type="Proteomes" id="UP000093352"/>
    </source>
</evidence>
<dbReference type="EMBL" id="MBEW02000040">
    <property type="protein sequence ID" value="RDY20426.1"/>
    <property type="molecule type" value="Genomic_DNA"/>
</dbReference>
<dbReference type="RefSeq" id="WP_068914028.1">
    <property type="nucleotide sequence ID" value="NZ_MBEW02000040.1"/>
</dbReference>
<name>A0A371IIW9_9FIRM</name>